<dbReference type="EMBL" id="CADCVH010000079">
    <property type="protein sequence ID" value="CAA9461610.1"/>
    <property type="molecule type" value="Genomic_DNA"/>
</dbReference>
<proteinExistence type="predicted"/>
<organism evidence="1">
    <name type="scientific">uncultured Rubrobacteraceae bacterium</name>
    <dbReference type="NCBI Taxonomy" id="349277"/>
    <lineage>
        <taxon>Bacteria</taxon>
        <taxon>Bacillati</taxon>
        <taxon>Actinomycetota</taxon>
        <taxon>Rubrobacteria</taxon>
        <taxon>Rubrobacterales</taxon>
        <taxon>Rubrobacteraceae</taxon>
        <taxon>environmental samples</taxon>
    </lineage>
</organism>
<dbReference type="AlphaFoldDB" id="A0A6J4RC52"/>
<reference evidence="1" key="1">
    <citation type="submission" date="2020-02" db="EMBL/GenBank/DDBJ databases">
        <authorList>
            <person name="Meier V. D."/>
        </authorList>
    </citation>
    <scope>NUCLEOTIDE SEQUENCE</scope>
    <source>
        <strain evidence="1">AVDCRST_MAG02</strain>
    </source>
</reference>
<evidence type="ECO:0008006" key="2">
    <source>
        <dbReference type="Google" id="ProtNLM"/>
    </source>
</evidence>
<name>A0A6J4RC52_9ACTN</name>
<dbReference type="Gene3D" id="3.40.190.10">
    <property type="entry name" value="Periplasmic binding protein-like II"/>
    <property type="match status" value="1"/>
</dbReference>
<sequence length="143" mass="16015">MSGQIAGHFTAPPYQFQEQDKGARPIVRSFGLFGRHSLISIWVFKPFHDTNPQATEALYSNFQRATKIIQDAPGRVAEILAEVSQIDSAVEERFLIEENVYYTTTPRGFISFGEFMQSAGLIEQVPGAWKDLVYPNLKSVDGS</sequence>
<dbReference type="SUPFAM" id="SSF53850">
    <property type="entry name" value="Periplasmic binding protein-like II"/>
    <property type="match status" value="1"/>
</dbReference>
<accession>A0A6J4RC52</accession>
<gene>
    <name evidence="1" type="ORF">AVDCRST_MAG02-3058</name>
</gene>
<evidence type="ECO:0000313" key="1">
    <source>
        <dbReference type="EMBL" id="CAA9461610.1"/>
    </source>
</evidence>
<protein>
    <recommendedName>
        <fullName evidence="2">ABC transporter substrate-binding protein</fullName>
    </recommendedName>
</protein>